<dbReference type="EC" id="1.-.-.-" evidence="5"/>
<keyword evidence="4 5" id="KW-0560">Oxidoreductase</keyword>
<dbReference type="Proteomes" id="UP000092600">
    <property type="component" value="Unassembled WGS sequence"/>
</dbReference>
<keyword evidence="5 6" id="KW-0503">Monooxygenase</keyword>
<dbReference type="InterPro" id="IPR020946">
    <property type="entry name" value="Flavin_mOase-like"/>
</dbReference>
<gene>
    <name evidence="6" type="ORF">ACMD2_22599</name>
</gene>
<dbReference type="PANTHER" id="PTHR23023">
    <property type="entry name" value="DIMETHYLANILINE MONOOXYGENASE"/>
    <property type="match status" value="1"/>
</dbReference>
<sequence length="293" mass="33363">MGWESWAGNGEAFGCGGTKGTWLITTQNTKNEDSKQIFEVDFVILCIGRFSRVLNVPKFPAKNGPEVFEGKVLHSMDYSSMSNADAAEQIGGKRVVVVGSGFYSRVEEGSIVLKKSKTIRFSDQRGVLLDGEDEPTIEADVVIFATGFSGDQKLRDIFVSPWLQKIVVGPSNRTVPLYRECIHPRIPQLAIIGYSESLTNIYAAETMSRWVSHFLGGRFRLPSVRCMEKDVAEWEKYKKRYNMKYFRRSCVSRVNIWYNDLLCRDMGCDRKRKKGWFAEWFEPYGPADYAGLH</sequence>
<dbReference type="Pfam" id="PF00743">
    <property type="entry name" value="FMO-like"/>
    <property type="match status" value="2"/>
</dbReference>
<dbReference type="InterPro" id="IPR050346">
    <property type="entry name" value="FMO-like"/>
</dbReference>
<dbReference type="GO" id="GO:0004499">
    <property type="term" value="F:N,N-dimethylaniline monooxygenase activity"/>
    <property type="evidence" value="ECO:0007669"/>
    <property type="project" value="InterPro"/>
</dbReference>
<keyword evidence="2 5" id="KW-0285">Flavoprotein</keyword>
<dbReference type="GO" id="GO:0050661">
    <property type="term" value="F:NADP binding"/>
    <property type="evidence" value="ECO:0007669"/>
    <property type="project" value="InterPro"/>
</dbReference>
<comment type="caution">
    <text evidence="6">The sequence shown here is derived from an EMBL/GenBank/DDBJ whole genome shotgun (WGS) entry which is preliminary data.</text>
</comment>
<reference evidence="6 7" key="1">
    <citation type="journal article" date="2016" name="DNA Res.">
        <title>The draft genome of MD-2 pineapple using hybrid error correction of long reads.</title>
        <authorList>
            <person name="Redwan R.M."/>
            <person name="Saidin A."/>
            <person name="Kumar S.V."/>
        </authorList>
    </citation>
    <scope>NUCLEOTIDE SEQUENCE [LARGE SCALE GENOMIC DNA]</scope>
    <source>
        <strain evidence="7">cv. MD2</strain>
        <tissue evidence="6">Leaf</tissue>
    </source>
</reference>
<dbReference type="InterPro" id="IPR036188">
    <property type="entry name" value="FAD/NAD-bd_sf"/>
</dbReference>
<dbReference type="EMBL" id="LSRQ01004449">
    <property type="protein sequence ID" value="OAY69321.1"/>
    <property type="molecule type" value="Genomic_DNA"/>
</dbReference>
<dbReference type="FunFam" id="3.50.50.60:FF:000169">
    <property type="entry name" value="Flavin-containing monooxygenase"/>
    <property type="match status" value="1"/>
</dbReference>
<evidence type="ECO:0000256" key="5">
    <source>
        <dbReference type="RuleBase" id="RU361177"/>
    </source>
</evidence>
<evidence type="ECO:0000256" key="3">
    <source>
        <dbReference type="ARBA" id="ARBA00022827"/>
    </source>
</evidence>
<comment type="similarity">
    <text evidence="1 5">Belongs to the FMO family.</text>
</comment>
<comment type="cofactor">
    <cofactor evidence="5">
        <name>FAD</name>
        <dbReference type="ChEBI" id="CHEBI:57692"/>
    </cofactor>
</comment>
<proteinExistence type="inferred from homology"/>
<dbReference type="AlphaFoldDB" id="A0A199UXI1"/>
<dbReference type="STRING" id="4615.A0A199UXI1"/>
<evidence type="ECO:0000256" key="2">
    <source>
        <dbReference type="ARBA" id="ARBA00022630"/>
    </source>
</evidence>
<evidence type="ECO:0000313" key="6">
    <source>
        <dbReference type="EMBL" id="OAY69321.1"/>
    </source>
</evidence>
<organism evidence="6 7">
    <name type="scientific">Ananas comosus</name>
    <name type="common">Pineapple</name>
    <name type="synonym">Ananas ananas</name>
    <dbReference type="NCBI Taxonomy" id="4615"/>
    <lineage>
        <taxon>Eukaryota</taxon>
        <taxon>Viridiplantae</taxon>
        <taxon>Streptophyta</taxon>
        <taxon>Embryophyta</taxon>
        <taxon>Tracheophyta</taxon>
        <taxon>Spermatophyta</taxon>
        <taxon>Magnoliopsida</taxon>
        <taxon>Liliopsida</taxon>
        <taxon>Poales</taxon>
        <taxon>Bromeliaceae</taxon>
        <taxon>Bromelioideae</taxon>
        <taxon>Ananas</taxon>
    </lineage>
</organism>
<evidence type="ECO:0000256" key="1">
    <source>
        <dbReference type="ARBA" id="ARBA00009183"/>
    </source>
</evidence>
<keyword evidence="3 5" id="KW-0274">FAD</keyword>
<evidence type="ECO:0000313" key="7">
    <source>
        <dbReference type="Proteomes" id="UP000092600"/>
    </source>
</evidence>
<evidence type="ECO:0000256" key="4">
    <source>
        <dbReference type="ARBA" id="ARBA00023002"/>
    </source>
</evidence>
<dbReference type="GO" id="GO:0050660">
    <property type="term" value="F:flavin adenine dinucleotide binding"/>
    <property type="evidence" value="ECO:0007669"/>
    <property type="project" value="InterPro"/>
</dbReference>
<accession>A0A199UXI1</accession>
<dbReference type="SUPFAM" id="SSF51905">
    <property type="entry name" value="FAD/NAD(P)-binding domain"/>
    <property type="match status" value="2"/>
</dbReference>
<dbReference type="Gene3D" id="3.50.50.60">
    <property type="entry name" value="FAD/NAD(P)-binding domain"/>
    <property type="match status" value="2"/>
</dbReference>
<protein>
    <recommendedName>
        <fullName evidence="5">Flavin-containing monooxygenase</fullName>
        <ecNumber evidence="5">1.-.-.-</ecNumber>
    </recommendedName>
</protein>
<name>A0A199UXI1_ANACO</name>